<dbReference type="EMBL" id="RBXT01000001">
    <property type="protein sequence ID" value="RKT79192.1"/>
    <property type="molecule type" value="Genomic_DNA"/>
</dbReference>
<dbReference type="OrthoDB" id="6851830at2"/>
<dbReference type="RefSeq" id="WP_121033895.1">
    <property type="nucleotide sequence ID" value="NZ_RBXT01000001.1"/>
</dbReference>
<dbReference type="Pfam" id="PF09490">
    <property type="entry name" value="CbtA"/>
    <property type="match status" value="1"/>
</dbReference>
<proteinExistence type="predicted"/>
<sequence>MISIRDFLVRGLLAGLVGGVLAFGVAYLVGEPSVESAISLEGSAATAPVHSPDVSTHRAALHDSVVGSVTTGTAADTAQFATASLLPPPSAAPSVDATLVAAPAHGGEHGDEEGTMVPRSLQSTLGLLTGTLLLGLALGGLAGVGLGVAVGRLGRLTVRATALWLAGGAFVVLHAVPFLAYPPNPPAVGSGETIGSRTGLFFGMVGLSVVFAALALVVGRQVHRTHDGFTAGVVGVLLYAVLSLVTVAVVPSYDEVPAGFPGQVLFEFRQGSLLTQLALWVGIGLTLAVTANRLVAGHDAAHADGSREHVPA</sequence>
<keyword evidence="1" id="KW-0812">Transmembrane</keyword>
<name>A0A495XZ21_9MICO</name>
<dbReference type="InterPro" id="IPR012666">
    <property type="entry name" value="CbtA_put"/>
</dbReference>
<feature type="transmembrane region" description="Helical" evidence="1">
    <location>
        <begin position="7"/>
        <end position="29"/>
    </location>
</feature>
<feature type="transmembrane region" description="Helical" evidence="1">
    <location>
        <begin position="200"/>
        <end position="219"/>
    </location>
</feature>
<keyword evidence="3" id="KW-1185">Reference proteome</keyword>
<evidence type="ECO:0000313" key="2">
    <source>
        <dbReference type="EMBL" id="RKT79192.1"/>
    </source>
</evidence>
<organism evidence="2 3">
    <name type="scientific">Terracoccus luteus</name>
    <dbReference type="NCBI Taxonomy" id="53356"/>
    <lineage>
        <taxon>Bacteria</taxon>
        <taxon>Bacillati</taxon>
        <taxon>Actinomycetota</taxon>
        <taxon>Actinomycetes</taxon>
        <taxon>Micrococcales</taxon>
        <taxon>Intrasporangiaceae</taxon>
        <taxon>Terracoccus</taxon>
    </lineage>
</organism>
<reference evidence="2 3" key="1">
    <citation type="submission" date="2018-10" db="EMBL/GenBank/DDBJ databases">
        <title>Sequencing the genomes of 1000 actinobacteria strains.</title>
        <authorList>
            <person name="Klenk H.-P."/>
        </authorList>
    </citation>
    <scope>NUCLEOTIDE SEQUENCE [LARGE SCALE GENOMIC DNA]</scope>
    <source>
        <strain evidence="2 3">DSM 44267</strain>
    </source>
</reference>
<dbReference type="AlphaFoldDB" id="A0A495XZ21"/>
<accession>A0A495XZ21</accession>
<evidence type="ECO:0000256" key="1">
    <source>
        <dbReference type="SAM" id="Phobius"/>
    </source>
</evidence>
<dbReference type="Proteomes" id="UP000278440">
    <property type="component" value="Unassembled WGS sequence"/>
</dbReference>
<comment type="caution">
    <text evidence="2">The sequence shown here is derived from an EMBL/GenBank/DDBJ whole genome shotgun (WGS) entry which is preliminary data.</text>
</comment>
<protein>
    <submittedName>
        <fullName evidence="2">Putative cobalt transporter subunit CbtA</fullName>
    </submittedName>
</protein>
<feature type="transmembrane region" description="Helical" evidence="1">
    <location>
        <begin position="162"/>
        <end position="180"/>
    </location>
</feature>
<gene>
    <name evidence="2" type="ORF">DFJ68_2654</name>
</gene>
<keyword evidence="1" id="KW-1133">Transmembrane helix</keyword>
<feature type="transmembrane region" description="Helical" evidence="1">
    <location>
        <begin position="125"/>
        <end position="150"/>
    </location>
</feature>
<keyword evidence="1" id="KW-0472">Membrane</keyword>
<evidence type="ECO:0000313" key="3">
    <source>
        <dbReference type="Proteomes" id="UP000278440"/>
    </source>
</evidence>
<feature type="transmembrane region" description="Helical" evidence="1">
    <location>
        <begin position="231"/>
        <end position="253"/>
    </location>
</feature>
<feature type="transmembrane region" description="Helical" evidence="1">
    <location>
        <begin position="273"/>
        <end position="291"/>
    </location>
</feature>